<keyword evidence="4" id="KW-1185">Reference proteome</keyword>
<organism evidence="3 4">
    <name type="scientific">Streptomyces longwoodensis</name>
    <dbReference type="NCBI Taxonomy" id="68231"/>
    <lineage>
        <taxon>Bacteria</taxon>
        <taxon>Bacillati</taxon>
        <taxon>Actinomycetota</taxon>
        <taxon>Actinomycetes</taxon>
        <taxon>Kitasatosporales</taxon>
        <taxon>Streptomycetaceae</taxon>
        <taxon>Streptomyces</taxon>
    </lineage>
</organism>
<feature type="compositionally biased region" description="Low complexity" evidence="1">
    <location>
        <begin position="123"/>
        <end position="134"/>
    </location>
</feature>
<evidence type="ECO:0000313" key="3">
    <source>
        <dbReference type="EMBL" id="KUN39323.1"/>
    </source>
</evidence>
<dbReference type="AlphaFoldDB" id="A0A101R0A4"/>
<dbReference type="GeneID" id="91425202"/>
<name>A0A101R0A4_9ACTN</name>
<evidence type="ECO:0000313" key="4">
    <source>
        <dbReference type="Proteomes" id="UP000053271"/>
    </source>
</evidence>
<reference evidence="3 4" key="1">
    <citation type="submission" date="2015-10" db="EMBL/GenBank/DDBJ databases">
        <title>Draft genome sequence of Streptomyces longwoodensis DSM 41677, type strain for the species Streptomyces longwoodensis.</title>
        <authorList>
            <person name="Ruckert C."/>
            <person name="Winkler A."/>
            <person name="Kalinowski J."/>
            <person name="Kampfer P."/>
            <person name="Glaeser S."/>
        </authorList>
    </citation>
    <scope>NUCLEOTIDE SEQUENCE [LARGE SCALE GENOMIC DNA]</scope>
    <source>
        <strain evidence="3 4">DSM 41677</strain>
    </source>
</reference>
<feature type="domain" description="N-acyltransferase N-terminal" evidence="2">
    <location>
        <begin position="9"/>
        <end position="122"/>
    </location>
</feature>
<dbReference type="Pfam" id="PF18082">
    <property type="entry name" value="NAT_N"/>
    <property type="match status" value="1"/>
</dbReference>
<comment type="caution">
    <text evidence="3">The sequence shown here is derived from an EMBL/GenBank/DDBJ whole genome shotgun (WGS) entry which is preliminary data.</text>
</comment>
<feature type="region of interest" description="Disordered" evidence="1">
    <location>
        <begin position="112"/>
        <end position="134"/>
    </location>
</feature>
<dbReference type="Proteomes" id="UP000053271">
    <property type="component" value="Unassembled WGS sequence"/>
</dbReference>
<proteinExistence type="predicted"/>
<evidence type="ECO:0000256" key="1">
    <source>
        <dbReference type="SAM" id="MobiDB-lite"/>
    </source>
</evidence>
<dbReference type="EMBL" id="LMWS01000013">
    <property type="protein sequence ID" value="KUN39323.1"/>
    <property type="molecule type" value="Genomic_DNA"/>
</dbReference>
<evidence type="ECO:0000259" key="2">
    <source>
        <dbReference type="Pfam" id="PF18082"/>
    </source>
</evidence>
<gene>
    <name evidence="3" type="ORF">AQJ30_11355</name>
</gene>
<accession>A0A101R0A4</accession>
<protein>
    <recommendedName>
        <fullName evidence="2">N-acyltransferase N-terminal domain-containing protein</fullName>
    </recommendedName>
</protein>
<sequence length="134" mass="14428">MLPEPDEPAGALLDLAVPHEDIDTAVRLSRRVSDDPRALACLERSVALLVRDMGEVRAPVDLPAYPGSCAATARHFPLYVFAAALLYVRAYHRALGVPEEVSRHTLADVGRGVAVHRRRHGPGRTSSGSRSNSG</sequence>
<dbReference type="InterPro" id="IPR041273">
    <property type="entry name" value="NAT_N"/>
</dbReference>
<dbReference type="RefSeq" id="WP_067232015.1">
    <property type="nucleotide sequence ID" value="NZ_KQ948551.1"/>
</dbReference>
<dbReference type="STRING" id="68231.AQJ30_11355"/>